<evidence type="ECO:0000256" key="1">
    <source>
        <dbReference type="SAM" id="MobiDB-lite"/>
    </source>
</evidence>
<dbReference type="RefSeq" id="XP_041152822.1">
    <property type="nucleotide sequence ID" value="XM_041300919.1"/>
</dbReference>
<reference evidence="2" key="1">
    <citation type="journal article" date="2020" name="New Phytol.">
        <title>Comparative genomics reveals dynamic genome evolution in host specialist ectomycorrhizal fungi.</title>
        <authorList>
            <person name="Lofgren L.A."/>
            <person name="Nguyen N.H."/>
            <person name="Vilgalys R."/>
            <person name="Ruytinx J."/>
            <person name="Liao H.L."/>
            <person name="Branco S."/>
            <person name="Kuo A."/>
            <person name="LaButti K."/>
            <person name="Lipzen A."/>
            <person name="Andreopoulos W."/>
            <person name="Pangilinan J."/>
            <person name="Riley R."/>
            <person name="Hundley H."/>
            <person name="Na H."/>
            <person name="Barry K."/>
            <person name="Grigoriev I.V."/>
            <person name="Stajich J.E."/>
            <person name="Kennedy P.G."/>
        </authorList>
    </citation>
    <scope>NUCLEOTIDE SEQUENCE</scope>
    <source>
        <strain evidence="2">S12</strain>
    </source>
</reference>
<organism evidence="2 3">
    <name type="scientific">Suillus plorans</name>
    <dbReference type="NCBI Taxonomy" id="116603"/>
    <lineage>
        <taxon>Eukaryota</taxon>
        <taxon>Fungi</taxon>
        <taxon>Dikarya</taxon>
        <taxon>Basidiomycota</taxon>
        <taxon>Agaricomycotina</taxon>
        <taxon>Agaricomycetes</taxon>
        <taxon>Agaricomycetidae</taxon>
        <taxon>Boletales</taxon>
        <taxon>Suillineae</taxon>
        <taxon>Suillaceae</taxon>
        <taxon>Suillus</taxon>
    </lineage>
</organism>
<dbReference type="EMBL" id="JABBWE010000113">
    <property type="protein sequence ID" value="KAG1785339.1"/>
    <property type="molecule type" value="Genomic_DNA"/>
</dbReference>
<feature type="compositionally biased region" description="Basic and acidic residues" evidence="1">
    <location>
        <begin position="36"/>
        <end position="46"/>
    </location>
</feature>
<gene>
    <name evidence="2" type="ORF">HD556DRAFT_1314369</name>
</gene>
<name>A0A9P7DAD1_9AGAM</name>
<feature type="compositionally biased region" description="Low complexity" evidence="1">
    <location>
        <begin position="67"/>
        <end position="79"/>
    </location>
</feature>
<accession>A0A9P7DAD1</accession>
<dbReference type="OrthoDB" id="2684202at2759"/>
<protein>
    <submittedName>
        <fullName evidence="2">Uncharacterized protein</fullName>
    </submittedName>
</protein>
<proteinExistence type="predicted"/>
<evidence type="ECO:0000313" key="3">
    <source>
        <dbReference type="Proteomes" id="UP000719766"/>
    </source>
</evidence>
<comment type="caution">
    <text evidence="2">The sequence shown here is derived from an EMBL/GenBank/DDBJ whole genome shotgun (WGS) entry which is preliminary data.</text>
</comment>
<keyword evidence="3" id="KW-1185">Reference proteome</keyword>
<feature type="region of interest" description="Disordered" evidence="1">
    <location>
        <begin position="1"/>
        <end position="94"/>
    </location>
</feature>
<evidence type="ECO:0000313" key="2">
    <source>
        <dbReference type="EMBL" id="KAG1785339.1"/>
    </source>
</evidence>
<dbReference type="AlphaFoldDB" id="A0A9P7DAD1"/>
<dbReference type="GeneID" id="64594683"/>
<feature type="compositionally biased region" description="Polar residues" evidence="1">
    <location>
        <begin position="14"/>
        <end position="35"/>
    </location>
</feature>
<sequence length="207" mass="22185">MKGTCSLKKRTHTGMASSAVQRASRGCSTNGTTSDIRYDASVDVHDTTTGVHPPMLPPQHVVPQRCPSPDSLLSDPNDSGILAPPDADHLDDEDTGLSTETVARLKFPLQFTLSLEGITTAAVKLYLPHSASDKDAWIQGIQSRTSFKPACNFYDGQSDSSADVYQTRPESSTNTQAPTACYIGLSNERARRSSSPNTHGIYCSVAP</sequence>
<dbReference type="Proteomes" id="UP000719766">
    <property type="component" value="Unassembled WGS sequence"/>
</dbReference>